<dbReference type="EMBL" id="CM023470">
    <property type="protein sequence ID" value="KAH7977614.1"/>
    <property type="molecule type" value="Genomic_DNA"/>
</dbReference>
<comment type="caution">
    <text evidence="1">The sequence shown here is derived from an EMBL/GenBank/DDBJ whole genome shotgun (WGS) entry which is preliminary data.</text>
</comment>
<organism evidence="1 2">
    <name type="scientific">Dermacentor silvarum</name>
    <name type="common">Tick</name>
    <dbReference type="NCBI Taxonomy" id="543639"/>
    <lineage>
        <taxon>Eukaryota</taxon>
        <taxon>Metazoa</taxon>
        <taxon>Ecdysozoa</taxon>
        <taxon>Arthropoda</taxon>
        <taxon>Chelicerata</taxon>
        <taxon>Arachnida</taxon>
        <taxon>Acari</taxon>
        <taxon>Parasitiformes</taxon>
        <taxon>Ixodida</taxon>
        <taxon>Ixodoidea</taxon>
        <taxon>Ixodidae</taxon>
        <taxon>Rhipicephalinae</taxon>
        <taxon>Dermacentor</taxon>
    </lineage>
</organism>
<gene>
    <name evidence="1" type="ORF">HPB49_003043</name>
</gene>
<sequence>MATKKHAHYALTLGKKVEIIDEFDSGFYTKLTLGMKHTVPNNSLTRTPHDKEKLRGTFKSLQFGPQRKILRLTNHEELEKSLGLWLRRAQSQNIPINELLIHAKAKELIL</sequence>
<dbReference type="Proteomes" id="UP000821865">
    <property type="component" value="Chromosome 1"/>
</dbReference>
<keyword evidence="2" id="KW-1185">Reference proteome</keyword>
<evidence type="ECO:0000313" key="2">
    <source>
        <dbReference type="Proteomes" id="UP000821865"/>
    </source>
</evidence>
<proteinExistence type="predicted"/>
<reference evidence="1" key="1">
    <citation type="submission" date="2020-05" db="EMBL/GenBank/DDBJ databases">
        <title>Large-scale comparative analyses of tick genomes elucidate their genetic diversity and vector capacities.</title>
        <authorList>
            <person name="Jia N."/>
            <person name="Wang J."/>
            <person name="Shi W."/>
            <person name="Du L."/>
            <person name="Sun Y."/>
            <person name="Zhan W."/>
            <person name="Jiang J."/>
            <person name="Wang Q."/>
            <person name="Zhang B."/>
            <person name="Ji P."/>
            <person name="Sakyi L.B."/>
            <person name="Cui X."/>
            <person name="Yuan T."/>
            <person name="Jiang B."/>
            <person name="Yang W."/>
            <person name="Lam T.T.-Y."/>
            <person name="Chang Q."/>
            <person name="Ding S."/>
            <person name="Wang X."/>
            <person name="Zhu J."/>
            <person name="Ruan X."/>
            <person name="Zhao L."/>
            <person name="Wei J."/>
            <person name="Que T."/>
            <person name="Du C."/>
            <person name="Cheng J."/>
            <person name="Dai P."/>
            <person name="Han X."/>
            <person name="Huang E."/>
            <person name="Gao Y."/>
            <person name="Liu J."/>
            <person name="Shao H."/>
            <person name="Ye R."/>
            <person name="Li L."/>
            <person name="Wei W."/>
            <person name="Wang X."/>
            <person name="Wang C."/>
            <person name="Yang T."/>
            <person name="Huo Q."/>
            <person name="Li W."/>
            <person name="Guo W."/>
            <person name="Chen H."/>
            <person name="Zhou L."/>
            <person name="Ni X."/>
            <person name="Tian J."/>
            <person name="Zhou Y."/>
            <person name="Sheng Y."/>
            <person name="Liu T."/>
            <person name="Pan Y."/>
            <person name="Xia L."/>
            <person name="Li J."/>
            <person name="Zhao F."/>
            <person name="Cao W."/>
        </authorList>
    </citation>
    <scope>NUCLEOTIDE SEQUENCE</scope>
    <source>
        <strain evidence="1">Dsil-2018</strain>
    </source>
</reference>
<evidence type="ECO:0000313" key="1">
    <source>
        <dbReference type="EMBL" id="KAH7977614.1"/>
    </source>
</evidence>
<protein>
    <submittedName>
        <fullName evidence="1">Uncharacterized protein</fullName>
    </submittedName>
</protein>
<name>A0ACB8DSW7_DERSI</name>
<accession>A0ACB8DSW7</accession>